<keyword evidence="3 7" id="KW-0812">Transmembrane</keyword>
<evidence type="ECO:0000313" key="8">
    <source>
        <dbReference type="EMBL" id="KAF2719971.1"/>
    </source>
</evidence>
<feature type="transmembrane region" description="Helical" evidence="7">
    <location>
        <begin position="384"/>
        <end position="410"/>
    </location>
</feature>
<evidence type="ECO:0000256" key="2">
    <source>
        <dbReference type="ARBA" id="ARBA00008335"/>
    </source>
</evidence>
<evidence type="ECO:0000313" key="9">
    <source>
        <dbReference type="Proteomes" id="UP000799441"/>
    </source>
</evidence>
<accession>A0A9P4UP07</accession>
<feature type="transmembrane region" description="Helical" evidence="7">
    <location>
        <begin position="523"/>
        <end position="544"/>
    </location>
</feature>
<dbReference type="FunFam" id="1.20.1250.20:FF:000082">
    <property type="entry name" value="MFS multidrug transporter, putative"/>
    <property type="match status" value="1"/>
</dbReference>
<comment type="caution">
    <text evidence="8">The sequence shown here is derived from an EMBL/GenBank/DDBJ whole genome shotgun (WGS) entry which is preliminary data.</text>
</comment>
<dbReference type="EMBL" id="MU003805">
    <property type="protein sequence ID" value="KAF2719971.1"/>
    <property type="molecule type" value="Genomic_DNA"/>
</dbReference>
<comment type="subcellular location">
    <subcellularLocation>
        <location evidence="1">Membrane</location>
        <topology evidence="1">Multi-pass membrane protein</topology>
    </subcellularLocation>
</comment>
<feature type="region of interest" description="Disordered" evidence="6">
    <location>
        <begin position="12"/>
        <end position="99"/>
    </location>
</feature>
<dbReference type="CDD" id="cd17323">
    <property type="entry name" value="MFS_Tpo1_MDR_like"/>
    <property type="match status" value="1"/>
</dbReference>
<keyword evidence="5 7" id="KW-0472">Membrane</keyword>
<reference evidence="8" key="1">
    <citation type="journal article" date="2020" name="Stud. Mycol.">
        <title>101 Dothideomycetes genomes: a test case for predicting lifestyles and emergence of pathogens.</title>
        <authorList>
            <person name="Haridas S."/>
            <person name="Albert R."/>
            <person name="Binder M."/>
            <person name="Bloem J."/>
            <person name="Labutti K."/>
            <person name="Salamov A."/>
            <person name="Andreopoulos B."/>
            <person name="Baker S."/>
            <person name="Barry K."/>
            <person name="Bills G."/>
            <person name="Bluhm B."/>
            <person name="Cannon C."/>
            <person name="Castanera R."/>
            <person name="Culley D."/>
            <person name="Daum C."/>
            <person name="Ezra D."/>
            <person name="Gonzalez J."/>
            <person name="Henrissat B."/>
            <person name="Kuo A."/>
            <person name="Liang C."/>
            <person name="Lipzen A."/>
            <person name="Lutzoni F."/>
            <person name="Magnuson J."/>
            <person name="Mondo S."/>
            <person name="Nolan M."/>
            <person name="Ohm R."/>
            <person name="Pangilinan J."/>
            <person name="Park H.-J."/>
            <person name="Ramirez L."/>
            <person name="Alfaro M."/>
            <person name="Sun H."/>
            <person name="Tritt A."/>
            <person name="Yoshinaga Y."/>
            <person name="Zwiers L.-H."/>
            <person name="Turgeon B."/>
            <person name="Goodwin S."/>
            <person name="Spatafora J."/>
            <person name="Crous P."/>
            <person name="Grigoriev I."/>
        </authorList>
    </citation>
    <scope>NUCLEOTIDE SEQUENCE</scope>
    <source>
        <strain evidence="8">CBS 116435</strain>
    </source>
</reference>
<dbReference type="Proteomes" id="UP000799441">
    <property type="component" value="Unassembled WGS sequence"/>
</dbReference>
<gene>
    <name evidence="8" type="ORF">K431DRAFT_321421</name>
</gene>
<feature type="transmembrane region" description="Helical" evidence="7">
    <location>
        <begin position="149"/>
        <end position="167"/>
    </location>
</feature>
<dbReference type="PANTHER" id="PTHR23502">
    <property type="entry name" value="MAJOR FACILITATOR SUPERFAMILY"/>
    <property type="match status" value="1"/>
</dbReference>
<sequence>MQALWQYRQLRQRAEQQYQSGELSTVSDVNRSRQSVSSGTPSEKKDDLEDTSTPPASTSAPGSPASAHDQQPDFPAAGNRNQTDPHQENIVVGFDGPDDPQNPQNWSYVKKWVVTCVIGSSAIVVSGSSGIDSEVSPQVMEAFGCSEEVALLGTTLFMIAFGLGSLVSAPWSEVVGRNAVYITSLTIFGLFTMGAGLAPNLQTWLVCRFFAGFFGCPPLTNFGGTTADLWAPIDRTYIFPVLSCCTFLGPFMAPMIADFIGPSPLVSWQWTEWLCLILDGALVASIALFAPETYAPVILSWKARHLRKVTGLDIYRSEHELVPITLWQRLLSSMHLPIKFLLTEPIVDCFSLYMVIIYIILFGFLPGYSFIFGKTGIYGLDQNHTGLCFIGMNVGFLLSLLTIWPVYSRFKRKTEEAKSTASGRVVPEERLVYAMIGAPWLPVSLFWMGWTSWAHVSLWSPIVASVLFGFSVMQVFISCYQYLIDAYESRAASALVGMTLSRYVISGPMVIVSVPMYENLGVHWALTLLGCLALLMAPVPFIFYRYGATIRKYSKSADSFE</sequence>
<dbReference type="Gene3D" id="1.20.1250.20">
    <property type="entry name" value="MFS general substrate transporter like domains"/>
    <property type="match status" value="1"/>
</dbReference>
<feature type="transmembrane region" description="Helical" evidence="7">
    <location>
        <begin position="495"/>
        <end position="517"/>
    </location>
</feature>
<proteinExistence type="inferred from homology"/>
<evidence type="ECO:0000256" key="1">
    <source>
        <dbReference type="ARBA" id="ARBA00004141"/>
    </source>
</evidence>
<feature type="transmembrane region" description="Helical" evidence="7">
    <location>
        <begin position="462"/>
        <end position="483"/>
    </location>
</feature>
<dbReference type="InterPro" id="IPR036259">
    <property type="entry name" value="MFS_trans_sf"/>
</dbReference>
<dbReference type="GO" id="GO:0005886">
    <property type="term" value="C:plasma membrane"/>
    <property type="evidence" value="ECO:0007669"/>
    <property type="project" value="TreeGrafter"/>
</dbReference>
<feature type="transmembrane region" description="Helical" evidence="7">
    <location>
        <begin position="350"/>
        <end position="372"/>
    </location>
</feature>
<keyword evidence="4 7" id="KW-1133">Transmembrane helix</keyword>
<feature type="transmembrane region" description="Helical" evidence="7">
    <location>
        <begin position="276"/>
        <end position="299"/>
    </location>
</feature>
<comment type="similarity">
    <text evidence="2">Belongs to the major facilitator superfamily.</text>
</comment>
<evidence type="ECO:0000256" key="4">
    <source>
        <dbReference type="ARBA" id="ARBA00022989"/>
    </source>
</evidence>
<keyword evidence="9" id="KW-1185">Reference proteome</keyword>
<feature type="transmembrane region" description="Helical" evidence="7">
    <location>
        <begin position="431"/>
        <end position="450"/>
    </location>
</feature>
<dbReference type="GO" id="GO:0022857">
    <property type="term" value="F:transmembrane transporter activity"/>
    <property type="evidence" value="ECO:0007669"/>
    <property type="project" value="InterPro"/>
</dbReference>
<dbReference type="PANTHER" id="PTHR23502:SF47">
    <property type="entry name" value="MAJOR FACILITATOR SUPERFAMILY (MFS) PROFILE DOMAIN-CONTAINING PROTEIN-RELATED"/>
    <property type="match status" value="1"/>
</dbReference>
<dbReference type="SUPFAM" id="SSF103473">
    <property type="entry name" value="MFS general substrate transporter"/>
    <property type="match status" value="1"/>
</dbReference>
<name>A0A9P4UP07_9PEZI</name>
<evidence type="ECO:0000256" key="5">
    <source>
        <dbReference type="ARBA" id="ARBA00023136"/>
    </source>
</evidence>
<feature type="transmembrane region" description="Helical" evidence="7">
    <location>
        <begin position="236"/>
        <end position="256"/>
    </location>
</feature>
<feature type="compositionally biased region" description="Polar residues" evidence="6">
    <location>
        <begin position="15"/>
        <end position="41"/>
    </location>
</feature>
<protein>
    <submittedName>
        <fullName evidence="8">Benomyl/methotrexate resistance protein</fullName>
    </submittedName>
</protein>
<evidence type="ECO:0000256" key="7">
    <source>
        <dbReference type="SAM" id="Phobius"/>
    </source>
</evidence>
<dbReference type="OrthoDB" id="3936150at2759"/>
<dbReference type="InterPro" id="IPR011701">
    <property type="entry name" value="MFS"/>
</dbReference>
<evidence type="ECO:0000256" key="6">
    <source>
        <dbReference type="SAM" id="MobiDB-lite"/>
    </source>
</evidence>
<dbReference type="Pfam" id="PF07690">
    <property type="entry name" value="MFS_1"/>
    <property type="match status" value="1"/>
</dbReference>
<feature type="transmembrane region" description="Helical" evidence="7">
    <location>
        <begin position="179"/>
        <end position="197"/>
    </location>
</feature>
<organism evidence="8 9">
    <name type="scientific">Polychaeton citri CBS 116435</name>
    <dbReference type="NCBI Taxonomy" id="1314669"/>
    <lineage>
        <taxon>Eukaryota</taxon>
        <taxon>Fungi</taxon>
        <taxon>Dikarya</taxon>
        <taxon>Ascomycota</taxon>
        <taxon>Pezizomycotina</taxon>
        <taxon>Dothideomycetes</taxon>
        <taxon>Dothideomycetidae</taxon>
        <taxon>Capnodiales</taxon>
        <taxon>Capnodiaceae</taxon>
        <taxon>Polychaeton</taxon>
    </lineage>
</organism>
<dbReference type="AlphaFoldDB" id="A0A9P4UP07"/>
<evidence type="ECO:0000256" key="3">
    <source>
        <dbReference type="ARBA" id="ARBA00022692"/>
    </source>
</evidence>
<feature type="compositionally biased region" description="Low complexity" evidence="6">
    <location>
        <begin position="51"/>
        <end position="67"/>
    </location>
</feature>